<reference evidence="1 2" key="1">
    <citation type="submission" date="2014-06" db="EMBL/GenBank/DDBJ databases">
        <title>Evolutionary Origins and Diversification of the Mycorrhizal Mutualists.</title>
        <authorList>
            <consortium name="DOE Joint Genome Institute"/>
            <consortium name="Mycorrhizal Genomics Consortium"/>
            <person name="Kohler A."/>
            <person name="Kuo A."/>
            <person name="Nagy L.G."/>
            <person name="Floudas D."/>
            <person name="Copeland A."/>
            <person name="Barry K.W."/>
            <person name="Cichocki N."/>
            <person name="Veneault-Fourrey C."/>
            <person name="LaButti K."/>
            <person name="Lindquist E.A."/>
            <person name="Lipzen A."/>
            <person name="Lundell T."/>
            <person name="Morin E."/>
            <person name="Murat C."/>
            <person name="Riley R."/>
            <person name="Ohm R."/>
            <person name="Sun H."/>
            <person name="Tunlid A."/>
            <person name="Henrissat B."/>
            <person name="Grigoriev I.V."/>
            <person name="Hibbett D.S."/>
            <person name="Martin F."/>
        </authorList>
    </citation>
    <scope>NUCLEOTIDE SEQUENCE [LARGE SCALE GENOMIC DNA]</scope>
    <source>
        <strain evidence="1 2">SS14</strain>
    </source>
</reference>
<evidence type="ECO:0000313" key="1">
    <source>
        <dbReference type="EMBL" id="KIJ24266.1"/>
    </source>
</evidence>
<proteinExistence type="predicted"/>
<dbReference type="Proteomes" id="UP000054279">
    <property type="component" value="Unassembled WGS sequence"/>
</dbReference>
<protein>
    <submittedName>
        <fullName evidence="1">Uncharacterized protein</fullName>
    </submittedName>
</protein>
<dbReference type="HOGENOM" id="CLU_2980604_0_0_1"/>
<keyword evidence="2" id="KW-1185">Reference proteome</keyword>
<evidence type="ECO:0000313" key="2">
    <source>
        <dbReference type="Proteomes" id="UP000054279"/>
    </source>
</evidence>
<accession>A0A0C9UFL2</accession>
<organism evidence="1 2">
    <name type="scientific">Sphaerobolus stellatus (strain SS14)</name>
    <dbReference type="NCBI Taxonomy" id="990650"/>
    <lineage>
        <taxon>Eukaryota</taxon>
        <taxon>Fungi</taxon>
        <taxon>Dikarya</taxon>
        <taxon>Basidiomycota</taxon>
        <taxon>Agaricomycotina</taxon>
        <taxon>Agaricomycetes</taxon>
        <taxon>Phallomycetidae</taxon>
        <taxon>Geastrales</taxon>
        <taxon>Sphaerobolaceae</taxon>
        <taxon>Sphaerobolus</taxon>
    </lineage>
</organism>
<dbReference type="EMBL" id="KN837510">
    <property type="protein sequence ID" value="KIJ24266.1"/>
    <property type="molecule type" value="Genomic_DNA"/>
</dbReference>
<sequence length="58" mass="6593">MSFARLFKGTKYPRSFEQTHSFEINGSSRNNIAGRDNDTPQRSICGFTVVSEGYRIAF</sequence>
<name>A0A0C9UFL2_SPHS4</name>
<gene>
    <name evidence="1" type="ORF">M422DRAFT_785916</name>
</gene>
<dbReference type="AlphaFoldDB" id="A0A0C9UFL2"/>